<proteinExistence type="predicted"/>
<dbReference type="Pfam" id="PF01965">
    <property type="entry name" value="DJ-1_PfpI"/>
    <property type="match status" value="1"/>
</dbReference>
<accession>A0A371CNC4</accession>
<dbReference type="InterPro" id="IPR052158">
    <property type="entry name" value="INH-QAR"/>
</dbReference>
<dbReference type="PANTHER" id="PTHR43130:SF15">
    <property type="entry name" value="THIJ_PFPI FAMILY PROTEIN (AFU_ORTHOLOGUE AFUA_5G14240)"/>
    <property type="match status" value="1"/>
</dbReference>
<evidence type="ECO:0000313" key="3">
    <source>
        <dbReference type="Proteomes" id="UP000256964"/>
    </source>
</evidence>
<protein>
    <submittedName>
        <fullName evidence="2">Class I glutamine amidotransferase-like protein</fullName>
    </submittedName>
</protein>
<evidence type="ECO:0000259" key="1">
    <source>
        <dbReference type="Pfam" id="PF01965"/>
    </source>
</evidence>
<dbReference type="CDD" id="cd03139">
    <property type="entry name" value="GATase1_PfpI_2"/>
    <property type="match status" value="1"/>
</dbReference>
<dbReference type="STRING" id="139420.A0A371CNC4"/>
<name>A0A371CNC4_9APHY</name>
<sequence length="228" mass="24862">MTGNTKAPSKFGVLLYPGFEPLDVFGPIEALQMLSREVKLDIAWIGPTLDPVSTVPKDIPMNTTGSQVATLVVPTHTYDNPPKDLEVLLVPGGIGTTGEAHALAGPVEFIKDIYPKLSYLITICTGAELAARSGVLDGKRATANKDTWKTTTALRPQVNWVRMARYVVDGNCWTSGGVSAGIDATLAWIAHIYGEEVARRGANFMEYEWRDDRNWDPFAYMFGDGVTI</sequence>
<keyword evidence="3" id="KW-1185">Reference proteome</keyword>
<dbReference type="Proteomes" id="UP000256964">
    <property type="component" value="Unassembled WGS sequence"/>
</dbReference>
<feature type="domain" description="DJ-1/PfpI" evidence="1">
    <location>
        <begin position="13"/>
        <end position="188"/>
    </location>
</feature>
<dbReference type="AlphaFoldDB" id="A0A371CNC4"/>
<dbReference type="InterPro" id="IPR029062">
    <property type="entry name" value="Class_I_gatase-like"/>
</dbReference>
<dbReference type="SUPFAM" id="SSF52317">
    <property type="entry name" value="Class I glutamine amidotransferase-like"/>
    <property type="match status" value="1"/>
</dbReference>
<organism evidence="2 3">
    <name type="scientific">Lentinus brumalis</name>
    <dbReference type="NCBI Taxonomy" id="2498619"/>
    <lineage>
        <taxon>Eukaryota</taxon>
        <taxon>Fungi</taxon>
        <taxon>Dikarya</taxon>
        <taxon>Basidiomycota</taxon>
        <taxon>Agaricomycotina</taxon>
        <taxon>Agaricomycetes</taxon>
        <taxon>Polyporales</taxon>
        <taxon>Polyporaceae</taxon>
        <taxon>Lentinus</taxon>
    </lineage>
</organism>
<dbReference type="EMBL" id="KZ857501">
    <property type="protein sequence ID" value="RDX41794.1"/>
    <property type="molecule type" value="Genomic_DNA"/>
</dbReference>
<evidence type="ECO:0000313" key="2">
    <source>
        <dbReference type="EMBL" id="RDX41794.1"/>
    </source>
</evidence>
<reference evidence="2 3" key="1">
    <citation type="journal article" date="2018" name="Biotechnol. Biofuels">
        <title>Integrative visual omics of the white-rot fungus Polyporus brumalis exposes the biotechnological potential of its oxidative enzymes for delignifying raw plant biomass.</title>
        <authorList>
            <person name="Miyauchi S."/>
            <person name="Rancon A."/>
            <person name="Drula E."/>
            <person name="Hage H."/>
            <person name="Chaduli D."/>
            <person name="Favel A."/>
            <person name="Grisel S."/>
            <person name="Henrissat B."/>
            <person name="Herpoel-Gimbert I."/>
            <person name="Ruiz-Duenas F.J."/>
            <person name="Chevret D."/>
            <person name="Hainaut M."/>
            <person name="Lin J."/>
            <person name="Wang M."/>
            <person name="Pangilinan J."/>
            <person name="Lipzen A."/>
            <person name="Lesage-Meessen L."/>
            <person name="Navarro D."/>
            <person name="Riley R."/>
            <person name="Grigoriev I.V."/>
            <person name="Zhou S."/>
            <person name="Raouche S."/>
            <person name="Rosso M.N."/>
        </authorList>
    </citation>
    <scope>NUCLEOTIDE SEQUENCE [LARGE SCALE GENOMIC DNA]</scope>
    <source>
        <strain evidence="2 3">BRFM 1820</strain>
    </source>
</reference>
<dbReference type="InterPro" id="IPR002818">
    <property type="entry name" value="DJ-1/PfpI"/>
</dbReference>
<dbReference type="Gene3D" id="3.40.50.880">
    <property type="match status" value="1"/>
</dbReference>
<gene>
    <name evidence="2" type="ORF">OH76DRAFT_180319</name>
</gene>
<dbReference type="PANTHER" id="PTHR43130">
    <property type="entry name" value="ARAC-FAMILY TRANSCRIPTIONAL REGULATOR"/>
    <property type="match status" value="1"/>
</dbReference>
<dbReference type="OrthoDB" id="543156at2759"/>